<organism evidence="1">
    <name type="scientific">Vibrio sp. HB236076</name>
    <dbReference type="NCBI Taxonomy" id="3232307"/>
    <lineage>
        <taxon>Bacteria</taxon>
        <taxon>Pseudomonadati</taxon>
        <taxon>Pseudomonadota</taxon>
        <taxon>Gammaproteobacteria</taxon>
        <taxon>Vibrionales</taxon>
        <taxon>Vibrionaceae</taxon>
        <taxon>Vibrio</taxon>
    </lineage>
</organism>
<name>A0AB39HH28_9VIBR</name>
<dbReference type="RefSeq" id="WP_306100949.1">
    <property type="nucleotide sequence ID" value="NZ_CP162601.1"/>
</dbReference>
<dbReference type="KEGG" id="vih:AB0763_02370"/>
<reference evidence="1" key="1">
    <citation type="submission" date="2024-07" db="EMBL/GenBank/DDBJ databases">
        <title>Genome Analysis of a Potential Novel Vibrio Species Secreting pH- and Thermo-stable Alginate Lyase and its Application in Producing Alginate Oligosaccharides.</title>
        <authorList>
            <person name="Huang H."/>
            <person name="Bao K."/>
        </authorList>
    </citation>
    <scope>NUCLEOTIDE SEQUENCE</scope>
    <source>
        <strain evidence="1">HB236076</strain>
    </source>
</reference>
<dbReference type="EMBL" id="CP162601">
    <property type="protein sequence ID" value="XDK25509.1"/>
    <property type="molecule type" value="Genomic_DNA"/>
</dbReference>
<protein>
    <submittedName>
        <fullName evidence="1">Uncharacterized protein</fullName>
    </submittedName>
</protein>
<sequence>MAMMEWYVSSYVGVLSAEVIPGRALSSQQWLEINTDLSRRFPLADALVYARFGVESSNSSEEAVLGHQARLQGRLLALSEMSCERSESVALWLWSWLFKRVTFSGKANKESLFSDVKRRGRLALSDGSKLTRLGLLSLSERLACDQVVDEVLLEVCDFCEALFTAVMREYQVGNGGAASLAQSVSKSAGVVKPSSLPGKGLRGLGV</sequence>
<evidence type="ECO:0000313" key="1">
    <source>
        <dbReference type="EMBL" id="XDK25509.1"/>
    </source>
</evidence>
<proteinExistence type="predicted"/>
<dbReference type="AlphaFoldDB" id="A0AB39HH28"/>
<gene>
    <name evidence="1" type="ORF">AB0763_02370</name>
</gene>
<accession>A0AB39HH28</accession>